<feature type="compositionally biased region" description="Low complexity" evidence="1">
    <location>
        <begin position="337"/>
        <end position="346"/>
    </location>
</feature>
<evidence type="ECO:0000256" key="1">
    <source>
        <dbReference type="SAM" id="MobiDB-lite"/>
    </source>
</evidence>
<name>A0ABQ8TL66_PERAM</name>
<feature type="region of interest" description="Disordered" evidence="1">
    <location>
        <begin position="174"/>
        <end position="197"/>
    </location>
</feature>
<feature type="region of interest" description="Disordered" evidence="1">
    <location>
        <begin position="323"/>
        <end position="356"/>
    </location>
</feature>
<proteinExistence type="predicted"/>
<sequence>METERKMKTGKRKLELRMRKGNAGKRKVETEQKKGKKANNIVNTTIKKKQRNGKWEKTAVFCVCHMHMGPVSAQNHDEFGLLESLFIKKEVLDKTENHVEMVKIDFKAKENLVYTKVIFTGFETSDILKENKMLVKCLARVFKDNIRLTLVSGLHIALICPIYLQKKDGLEIDTPHFSSGNPTQEGQQEDERSTEEEVEDFYRKLDNTLNEHRSNINFVIGTSTVRLEKRKDASESQVGSYGLGERNQRGDKLIEFAQGQRSTEEEVEDFYRKLDDTLNEHRSNINFVIGDFNIKVAGYTAKNKKEILYPNIPSAIRAVPHGPDIPVPLPPESDTLPSASSSTETESPVDHTYEPDNTGDDRCFNQILLFPVSVLLFPVTDYLFPVSVLLFPSQTNSSRLHYLFPVSSYSSPHDYLFPVSVLSSPSQTTFSVFVLLLPSQTTSSPSPSCSSPSLTTSSVSVLLFSVTDYLFPVSVLLFPSQTTSSPSVLLFPVTDYLFPVSVLLIPSPTTSSPSTLPLPRLRLALPRHDYLFLFSVLLFPSPSCSSPSPTTSSRLVLRFPVSDTSSPSPSCSSRHDYLFLVSVLLFPVTDYLFPSPSCSSRHRLPLPSPSCSSRHRLPLPVSVLLFPV</sequence>
<evidence type="ECO:0000313" key="2">
    <source>
        <dbReference type="EMBL" id="KAJ4447373.1"/>
    </source>
</evidence>
<dbReference type="Proteomes" id="UP001148838">
    <property type="component" value="Unassembled WGS sequence"/>
</dbReference>
<keyword evidence="3" id="KW-1185">Reference proteome</keyword>
<organism evidence="2 3">
    <name type="scientific">Periplaneta americana</name>
    <name type="common">American cockroach</name>
    <name type="synonym">Blatta americana</name>
    <dbReference type="NCBI Taxonomy" id="6978"/>
    <lineage>
        <taxon>Eukaryota</taxon>
        <taxon>Metazoa</taxon>
        <taxon>Ecdysozoa</taxon>
        <taxon>Arthropoda</taxon>
        <taxon>Hexapoda</taxon>
        <taxon>Insecta</taxon>
        <taxon>Pterygota</taxon>
        <taxon>Neoptera</taxon>
        <taxon>Polyneoptera</taxon>
        <taxon>Dictyoptera</taxon>
        <taxon>Blattodea</taxon>
        <taxon>Blattoidea</taxon>
        <taxon>Blattidae</taxon>
        <taxon>Blattinae</taxon>
        <taxon>Periplaneta</taxon>
    </lineage>
</organism>
<protein>
    <submittedName>
        <fullName evidence="2">Uncharacterized protein</fullName>
    </submittedName>
</protein>
<gene>
    <name evidence="2" type="ORF">ANN_09379</name>
</gene>
<dbReference type="EMBL" id="JAJSOF020000005">
    <property type="protein sequence ID" value="KAJ4447373.1"/>
    <property type="molecule type" value="Genomic_DNA"/>
</dbReference>
<accession>A0ABQ8TL66</accession>
<comment type="caution">
    <text evidence="2">The sequence shown here is derived from an EMBL/GenBank/DDBJ whole genome shotgun (WGS) entry which is preliminary data.</text>
</comment>
<evidence type="ECO:0000313" key="3">
    <source>
        <dbReference type="Proteomes" id="UP001148838"/>
    </source>
</evidence>
<reference evidence="2 3" key="1">
    <citation type="journal article" date="2022" name="Allergy">
        <title>Genome assembly and annotation of Periplaneta americana reveal a comprehensive cockroach allergen profile.</title>
        <authorList>
            <person name="Wang L."/>
            <person name="Xiong Q."/>
            <person name="Saelim N."/>
            <person name="Wang L."/>
            <person name="Nong W."/>
            <person name="Wan A.T."/>
            <person name="Shi M."/>
            <person name="Liu X."/>
            <person name="Cao Q."/>
            <person name="Hui J.H.L."/>
            <person name="Sookrung N."/>
            <person name="Leung T.F."/>
            <person name="Tungtrongchitr A."/>
            <person name="Tsui S.K.W."/>
        </authorList>
    </citation>
    <scope>NUCLEOTIDE SEQUENCE [LARGE SCALE GENOMIC DNA]</scope>
    <source>
        <strain evidence="2">PWHHKU_190912</strain>
    </source>
</reference>